<gene>
    <name evidence="2" type="ORF">KIH39_20665</name>
</gene>
<proteinExistence type="predicted"/>
<name>A0A8E6B6D2_9BACT</name>
<dbReference type="RefSeq" id="WP_213495116.1">
    <property type="nucleotide sequence ID" value="NZ_CP074694.1"/>
</dbReference>
<dbReference type="KEGG" id="tsph:KIH39_20665"/>
<dbReference type="EMBL" id="CP074694">
    <property type="protein sequence ID" value="QVL31235.1"/>
    <property type="molecule type" value="Genomic_DNA"/>
</dbReference>
<dbReference type="Proteomes" id="UP000676194">
    <property type="component" value="Chromosome"/>
</dbReference>
<feature type="compositionally biased region" description="Basic and acidic residues" evidence="1">
    <location>
        <begin position="24"/>
        <end position="51"/>
    </location>
</feature>
<accession>A0A8E6B6D2</accession>
<evidence type="ECO:0000313" key="3">
    <source>
        <dbReference type="Proteomes" id="UP000676194"/>
    </source>
</evidence>
<evidence type="ECO:0000256" key="1">
    <source>
        <dbReference type="SAM" id="MobiDB-lite"/>
    </source>
</evidence>
<evidence type="ECO:0000313" key="2">
    <source>
        <dbReference type="EMBL" id="QVL31235.1"/>
    </source>
</evidence>
<dbReference type="AlphaFoldDB" id="A0A8E6B6D2"/>
<organism evidence="2 3">
    <name type="scientific">Telmatocola sphagniphila</name>
    <dbReference type="NCBI Taxonomy" id="1123043"/>
    <lineage>
        <taxon>Bacteria</taxon>
        <taxon>Pseudomonadati</taxon>
        <taxon>Planctomycetota</taxon>
        <taxon>Planctomycetia</taxon>
        <taxon>Gemmatales</taxon>
        <taxon>Gemmataceae</taxon>
    </lineage>
</organism>
<reference evidence="2" key="1">
    <citation type="submission" date="2021-05" db="EMBL/GenBank/DDBJ databases">
        <title>Complete genome sequence of the cellulolytic planctomycete Telmatocola sphagniphila SP2T and characterization of the first cellulase from planctomycetes.</title>
        <authorList>
            <person name="Rakitin A.L."/>
            <person name="Beletsky A.V."/>
            <person name="Naumoff D.G."/>
            <person name="Kulichevskaya I.S."/>
            <person name="Mardanov A.V."/>
            <person name="Ravin N.V."/>
            <person name="Dedysh S.N."/>
        </authorList>
    </citation>
    <scope>NUCLEOTIDE SEQUENCE</scope>
    <source>
        <strain evidence="2">SP2T</strain>
    </source>
</reference>
<feature type="region of interest" description="Disordered" evidence="1">
    <location>
        <begin position="19"/>
        <end position="54"/>
    </location>
</feature>
<sequence>MSFFMLCWAPVAAGQQTQWGTLEPADRPEIDKKISDKSKDPNTPGWEKDDIGESPGPIAIQTPSTFLGQAGFFPVDYSVQQTFRSKVYGQNASMSYLRQDMDVNVPLYKQDETWLLVFTLSMRALNFNTTAMLPNSRVPFPKHLYDVDPGLFFRHQFENGWIFGIEADIGTPSDKPFHSFHELNPFVTAYLKTPRDNGDAWLFSVFYQPVSEIPYPLPGIAYQWNPSKDLQVNIGVPFDIRWRFCEKWRLEAGYLPIRRVKSYLFYELTDQVQLFTGFEWNNDAYLLADRVITDNFLFSYDKRLSIGARWEAPLHIMLDVQGGYIFDQLYFSGRTYNDENYDRVAVKPSAYVQLRLGLKF</sequence>
<protein>
    <submittedName>
        <fullName evidence="2">Uncharacterized protein</fullName>
    </submittedName>
</protein>
<keyword evidence="3" id="KW-1185">Reference proteome</keyword>